<dbReference type="InterPro" id="IPR013022">
    <property type="entry name" value="Xyl_isomerase-like_TIM-brl"/>
</dbReference>
<evidence type="ECO:0000313" key="3">
    <source>
        <dbReference type="EMBL" id="PZF75761.1"/>
    </source>
</evidence>
<dbReference type="GO" id="GO:0016853">
    <property type="term" value="F:isomerase activity"/>
    <property type="evidence" value="ECO:0007669"/>
    <property type="project" value="UniProtKB-KW"/>
</dbReference>
<dbReference type="EMBL" id="QKVK01000008">
    <property type="protein sequence ID" value="PZF75761.1"/>
    <property type="molecule type" value="Genomic_DNA"/>
</dbReference>
<evidence type="ECO:0000259" key="2">
    <source>
        <dbReference type="Pfam" id="PF01261"/>
    </source>
</evidence>
<evidence type="ECO:0000313" key="4">
    <source>
        <dbReference type="Proteomes" id="UP000248795"/>
    </source>
</evidence>
<dbReference type="Proteomes" id="UP000248795">
    <property type="component" value="Unassembled WGS sequence"/>
</dbReference>
<keyword evidence="1 3" id="KW-0413">Isomerase</keyword>
<dbReference type="RefSeq" id="WP_111199568.1">
    <property type="nucleotide sequence ID" value="NZ_QKVK01000008.1"/>
</dbReference>
<dbReference type="InterPro" id="IPR050417">
    <property type="entry name" value="Sugar_Epim/Isomerase"/>
</dbReference>
<sequence>MKLGFNLLLWTPHVTEAHEPILRALKKTGYDGVEIPMFEGTPDHYARLGDLLDRIGLERSVVSVIQGKNPLSADKAAQAAALDYARWTVDCCAALGAPILGGPMHSELGYFSGNPATSAERRRALSFHKKAGDYAGRKGITFALEALNRFECYFLNTMQQLNDYLDEVNHPHIQGMYDTFHANIEEKDPVGAIKTIRPHMVHVHISENDRGTPGKGHVPWPETYKALKKARYDGWLTIEAFGRSMPALAAATRVWRDFAPSPEEVYKLGFRNMKQGWAKA</sequence>
<dbReference type="PANTHER" id="PTHR43489">
    <property type="entry name" value="ISOMERASE"/>
    <property type="match status" value="1"/>
</dbReference>
<dbReference type="InterPro" id="IPR036237">
    <property type="entry name" value="Xyl_isomerase-like_sf"/>
</dbReference>
<dbReference type="PANTHER" id="PTHR43489:SF7">
    <property type="entry name" value="3-DEHYDRO-D-GULOSIDE 4-EPIMERASE-RELATED"/>
    <property type="match status" value="1"/>
</dbReference>
<accession>A0A2W2AKA6</accession>
<proteinExistence type="predicted"/>
<dbReference type="Gene3D" id="3.20.20.150">
    <property type="entry name" value="Divalent-metal-dependent TIM barrel enzymes"/>
    <property type="match status" value="1"/>
</dbReference>
<comment type="caution">
    <text evidence="3">The sequence shown here is derived from an EMBL/GenBank/DDBJ whole genome shotgun (WGS) entry which is preliminary data.</text>
</comment>
<reference evidence="4" key="1">
    <citation type="submission" date="2018-06" db="EMBL/GenBank/DDBJ databases">
        <title>Aestuariibacter litoralis strain KCTC 52945T.</title>
        <authorList>
            <person name="Li X."/>
            <person name="Salam N."/>
            <person name="Li J.-L."/>
            <person name="Chen Y.-M."/>
            <person name="Yang Z.-W."/>
            <person name="Zhang L.-Y."/>
            <person name="Han M.-X."/>
            <person name="Xiao M."/>
            <person name="Li W.-J."/>
        </authorList>
    </citation>
    <scope>NUCLEOTIDE SEQUENCE [LARGE SCALE GENOMIC DNA]</scope>
    <source>
        <strain evidence="4">KCTC 52945</strain>
    </source>
</reference>
<dbReference type="AlphaFoldDB" id="A0A2W2AKA6"/>
<dbReference type="SUPFAM" id="SSF51658">
    <property type="entry name" value="Xylose isomerase-like"/>
    <property type="match status" value="1"/>
</dbReference>
<keyword evidence="4" id="KW-1185">Reference proteome</keyword>
<gene>
    <name evidence="3" type="ORF">DK847_16140</name>
</gene>
<name>A0A2W2AKA6_9HYPH</name>
<feature type="domain" description="Xylose isomerase-like TIM barrel" evidence="2">
    <location>
        <begin position="22"/>
        <end position="250"/>
    </location>
</feature>
<protein>
    <submittedName>
        <fullName evidence="3">Sugar phosphate isomerase/epimerase</fullName>
    </submittedName>
</protein>
<organism evidence="3 4">
    <name type="scientific">Aestuariivirga litoralis</name>
    <dbReference type="NCBI Taxonomy" id="2650924"/>
    <lineage>
        <taxon>Bacteria</taxon>
        <taxon>Pseudomonadati</taxon>
        <taxon>Pseudomonadota</taxon>
        <taxon>Alphaproteobacteria</taxon>
        <taxon>Hyphomicrobiales</taxon>
        <taxon>Aestuariivirgaceae</taxon>
        <taxon>Aestuariivirga</taxon>
    </lineage>
</organism>
<evidence type="ECO:0000256" key="1">
    <source>
        <dbReference type="ARBA" id="ARBA00023235"/>
    </source>
</evidence>
<dbReference type="Pfam" id="PF01261">
    <property type="entry name" value="AP_endonuc_2"/>
    <property type="match status" value="1"/>
</dbReference>